<organism evidence="3 4">
    <name type="scientific">Meganyctiphanes norvegica</name>
    <name type="common">Northern krill</name>
    <name type="synonym">Thysanopoda norvegica</name>
    <dbReference type="NCBI Taxonomy" id="48144"/>
    <lineage>
        <taxon>Eukaryota</taxon>
        <taxon>Metazoa</taxon>
        <taxon>Ecdysozoa</taxon>
        <taxon>Arthropoda</taxon>
        <taxon>Crustacea</taxon>
        <taxon>Multicrustacea</taxon>
        <taxon>Malacostraca</taxon>
        <taxon>Eumalacostraca</taxon>
        <taxon>Eucarida</taxon>
        <taxon>Euphausiacea</taxon>
        <taxon>Euphausiidae</taxon>
        <taxon>Meganyctiphanes</taxon>
    </lineage>
</organism>
<feature type="non-terminal residue" evidence="3">
    <location>
        <position position="1"/>
    </location>
</feature>
<evidence type="ECO:0008006" key="5">
    <source>
        <dbReference type="Google" id="ProtNLM"/>
    </source>
</evidence>
<dbReference type="InterPro" id="IPR000618">
    <property type="entry name" value="Insect_cuticle"/>
</dbReference>
<comment type="caution">
    <text evidence="3">The sequence shown here is derived from an EMBL/GenBank/DDBJ whole genome shotgun (WGS) entry which is preliminary data.</text>
</comment>
<keyword evidence="4" id="KW-1185">Reference proteome</keyword>
<dbReference type="GO" id="GO:0042302">
    <property type="term" value="F:structural constituent of cuticle"/>
    <property type="evidence" value="ECO:0007669"/>
    <property type="project" value="UniProtKB-UniRule"/>
</dbReference>
<protein>
    <recommendedName>
        <fullName evidence="5">Cuticle protein</fullName>
    </recommendedName>
</protein>
<gene>
    <name evidence="3" type="ORF">MNOR_LOCUS19530</name>
</gene>
<evidence type="ECO:0000313" key="3">
    <source>
        <dbReference type="EMBL" id="CAL4111011.1"/>
    </source>
</evidence>
<dbReference type="PROSITE" id="PS51155">
    <property type="entry name" value="CHIT_BIND_RR_2"/>
    <property type="match status" value="1"/>
</dbReference>
<accession>A0AAV2R4S7</accession>
<feature type="signal peptide" evidence="2">
    <location>
        <begin position="1"/>
        <end position="31"/>
    </location>
</feature>
<sequence>NRQTMQQSLVLFSALCSLSAGALVPIPYSRGAQVVFTESKAPNVEKIPAPGIKIFNNVRIAAPAPVVYSAPSPIVQAAPAVYSAPAPAVYSAPAPVVQAAPAVYSAPVPVVQAVPAVYSAPIPAVYSAPSPVVVAEAPSPLDAPNPPMPSLDIPHRGGQYHAQDELGQYAFGHYGGPNTRVESKDYLGRVTGSFAYIDGEGDVQVRKYAAAPGMGTKVAGSDIPVDPNH</sequence>
<name>A0AAV2R4S7_MEGNR</name>
<keyword evidence="2" id="KW-0732">Signal</keyword>
<evidence type="ECO:0000256" key="2">
    <source>
        <dbReference type="SAM" id="SignalP"/>
    </source>
</evidence>
<dbReference type="Proteomes" id="UP001497623">
    <property type="component" value="Unassembled WGS sequence"/>
</dbReference>
<reference evidence="3 4" key="1">
    <citation type="submission" date="2024-05" db="EMBL/GenBank/DDBJ databases">
        <authorList>
            <person name="Wallberg A."/>
        </authorList>
    </citation>
    <scope>NUCLEOTIDE SEQUENCE [LARGE SCALE GENOMIC DNA]</scope>
</reference>
<dbReference type="AlphaFoldDB" id="A0AAV2R4S7"/>
<evidence type="ECO:0000256" key="1">
    <source>
        <dbReference type="PROSITE-ProRule" id="PRU00497"/>
    </source>
</evidence>
<dbReference type="Pfam" id="PF00379">
    <property type="entry name" value="Chitin_bind_4"/>
    <property type="match status" value="1"/>
</dbReference>
<evidence type="ECO:0000313" key="4">
    <source>
        <dbReference type="Proteomes" id="UP001497623"/>
    </source>
</evidence>
<proteinExistence type="predicted"/>
<feature type="chain" id="PRO_5043875640" description="Cuticle protein" evidence="2">
    <location>
        <begin position="32"/>
        <end position="229"/>
    </location>
</feature>
<dbReference type="EMBL" id="CAXKWB010014554">
    <property type="protein sequence ID" value="CAL4111011.1"/>
    <property type="molecule type" value="Genomic_DNA"/>
</dbReference>
<keyword evidence="1" id="KW-0193">Cuticle</keyword>